<evidence type="ECO:0000256" key="6">
    <source>
        <dbReference type="ARBA" id="ARBA00022989"/>
    </source>
</evidence>
<dbReference type="Proteomes" id="UP000678228">
    <property type="component" value="Unassembled WGS sequence"/>
</dbReference>
<evidence type="ECO:0000313" key="10">
    <source>
        <dbReference type="Proteomes" id="UP000678228"/>
    </source>
</evidence>
<dbReference type="GO" id="GO:0005886">
    <property type="term" value="C:plasma membrane"/>
    <property type="evidence" value="ECO:0007669"/>
    <property type="project" value="UniProtKB-SubCell"/>
</dbReference>
<dbReference type="CDD" id="cd06550">
    <property type="entry name" value="TM_ABC_iron-siderophores_like"/>
    <property type="match status" value="1"/>
</dbReference>
<evidence type="ECO:0000256" key="5">
    <source>
        <dbReference type="ARBA" id="ARBA00022692"/>
    </source>
</evidence>
<name>A0A940WXZ2_9BACI</name>
<dbReference type="SUPFAM" id="SSF81345">
    <property type="entry name" value="ABC transporter involved in vitamin B12 uptake, BtuC"/>
    <property type="match status" value="1"/>
</dbReference>
<dbReference type="FunFam" id="1.10.3470.10:FF:000001">
    <property type="entry name" value="Vitamin B12 ABC transporter permease BtuC"/>
    <property type="match status" value="1"/>
</dbReference>
<dbReference type="GO" id="GO:0022857">
    <property type="term" value="F:transmembrane transporter activity"/>
    <property type="evidence" value="ECO:0007669"/>
    <property type="project" value="InterPro"/>
</dbReference>
<dbReference type="PANTHER" id="PTHR30472:SF65">
    <property type="entry name" value="SIDEROPHORE TRANSPORT SYSTEM PERMEASE PROTEIN YFIZ-RELATED"/>
    <property type="match status" value="1"/>
</dbReference>
<organism evidence="9 10">
    <name type="scientific">Halalkalibacter suaedae</name>
    <dbReference type="NCBI Taxonomy" id="2822140"/>
    <lineage>
        <taxon>Bacteria</taxon>
        <taxon>Bacillati</taxon>
        <taxon>Bacillota</taxon>
        <taxon>Bacilli</taxon>
        <taxon>Bacillales</taxon>
        <taxon>Bacillaceae</taxon>
        <taxon>Halalkalibacter</taxon>
    </lineage>
</organism>
<comment type="similarity">
    <text evidence="2">Belongs to the binding-protein-dependent transport system permease family. FecCD subfamily.</text>
</comment>
<feature type="transmembrane region" description="Helical" evidence="8">
    <location>
        <begin position="152"/>
        <end position="173"/>
    </location>
</feature>
<dbReference type="RefSeq" id="WP_210598538.1">
    <property type="nucleotide sequence ID" value="NZ_JAGKSQ010000007.1"/>
</dbReference>
<dbReference type="Gene3D" id="1.10.3470.10">
    <property type="entry name" value="ABC transporter involved in vitamin B12 uptake, BtuC"/>
    <property type="match status" value="1"/>
</dbReference>
<keyword evidence="5 8" id="KW-0812">Transmembrane</keyword>
<gene>
    <name evidence="9" type="ORF">J7W16_16300</name>
</gene>
<evidence type="ECO:0000256" key="8">
    <source>
        <dbReference type="SAM" id="Phobius"/>
    </source>
</evidence>
<protein>
    <submittedName>
        <fullName evidence="9">Iron ABC transporter permease</fullName>
    </submittedName>
</protein>
<sequence length="336" mass="35789">MRHLFSRIPGVGLVLMICLFILLFFLSMALGKTPIPFPILIDAIFNYDPTNTEHMIIMTSRLTRALIASVIGASLAISGALMQALTRNPLAAPDIFGINAGALFFIVFAATFFSMSSLVGYMWVGFLGAAVAATFVYVIGSLGRDGLTPIKIVLAGAAITALFVSFTQGLLVINEQGLQSILFWLSGSVAGRSIDMLIPLLPFVISAWVVSMFLGRSVNILRSGEDVARSLGQRTLLVKLVIGLIIVFLAGGSVAIGGAIGFIGLIVPHIVRGMVGIDYRWVLPYCAFGGAALLLLADIGARFIIMPQEMPIGVMTAMIGTPFFIYIARKGLAKGE</sequence>
<evidence type="ECO:0000256" key="7">
    <source>
        <dbReference type="ARBA" id="ARBA00023136"/>
    </source>
</evidence>
<evidence type="ECO:0000313" key="9">
    <source>
        <dbReference type="EMBL" id="MBP3952683.1"/>
    </source>
</evidence>
<feature type="transmembrane region" description="Helical" evidence="8">
    <location>
        <begin position="279"/>
        <end position="297"/>
    </location>
</feature>
<keyword evidence="10" id="KW-1185">Reference proteome</keyword>
<evidence type="ECO:0000256" key="2">
    <source>
        <dbReference type="ARBA" id="ARBA00007935"/>
    </source>
</evidence>
<evidence type="ECO:0000256" key="4">
    <source>
        <dbReference type="ARBA" id="ARBA00022475"/>
    </source>
</evidence>
<evidence type="ECO:0000256" key="1">
    <source>
        <dbReference type="ARBA" id="ARBA00004651"/>
    </source>
</evidence>
<dbReference type="Pfam" id="PF01032">
    <property type="entry name" value="FecCD"/>
    <property type="match status" value="1"/>
</dbReference>
<comment type="subcellular location">
    <subcellularLocation>
        <location evidence="1">Cell membrane</location>
        <topology evidence="1">Multi-pass membrane protein</topology>
    </subcellularLocation>
</comment>
<accession>A0A940WXZ2</accession>
<dbReference type="InterPro" id="IPR000522">
    <property type="entry name" value="ABC_transptr_permease_BtuC"/>
</dbReference>
<keyword evidence="4" id="KW-1003">Cell membrane</keyword>
<reference evidence="9" key="1">
    <citation type="submission" date="2021-03" db="EMBL/GenBank/DDBJ databases">
        <title>Bacillus suaedae sp. nov., isolated from Suaeda aralocaspica.</title>
        <authorList>
            <person name="Lei R.F.R."/>
        </authorList>
    </citation>
    <scope>NUCLEOTIDE SEQUENCE</scope>
    <source>
        <strain evidence="9">YZJH907-2</strain>
    </source>
</reference>
<evidence type="ECO:0000256" key="3">
    <source>
        <dbReference type="ARBA" id="ARBA00022448"/>
    </source>
</evidence>
<feature type="transmembrane region" description="Helical" evidence="8">
    <location>
        <begin position="309"/>
        <end position="328"/>
    </location>
</feature>
<dbReference type="GO" id="GO:0033214">
    <property type="term" value="P:siderophore-iron import into cell"/>
    <property type="evidence" value="ECO:0007669"/>
    <property type="project" value="TreeGrafter"/>
</dbReference>
<keyword evidence="3" id="KW-0813">Transport</keyword>
<feature type="transmembrane region" description="Helical" evidence="8">
    <location>
        <begin position="236"/>
        <end position="267"/>
    </location>
</feature>
<dbReference type="AlphaFoldDB" id="A0A940WXZ2"/>
<keyword evidence="7 8" id="KW-0472">Membrane</keyword>
<feature type="transmembrane region" description="Helical" evidence="8">
    <location>
        <begin position="193"/>
        <end position="215"/>
    </location>
</feature>
<dbReference type="InterPro" id="IPR037294">
    <property type="entry name" value="ABC_BtuC-like"/>
</dbReference>
<keyword evidence="6 8" id="KW-1133">Transmembrane helix</keyword>
<feature type="transmembrane region" description="Helical" evidence="8">
    <location>
        <begin position="65"/>
        <end position="84"/>
    </location>
</feature>
<proteinExistence type="inferred from homology"/>
<dbReference type="EMBL" id="JAGKSQ010000007">
    <property type="protein sequence ID" value="MBP3952683.1"/>
    <property type="molecule type" value="Genomic_DNA"/>
</dbReference>
<feature type="transmembrane region" description="Helical" evidence="8">
    <location>
        <begin position="121"/>
        <end position="140"/>
    </location>
</feature>
<comment type="caution">
    <text evidence="9">The sequence shown here is derived from an EMBL/GenBank/DDBJ whole genome shotgun (WGS) entry which is preliminary data.</text>
</comment>
<feature type="transmembrane region" description="Helical" evidence="8">
    <location>
        <begin position="96"/>
        <end position="115"/>
    </location>
</feature>
<dbReference type="PANTHER" id="PTHR30472">
    <property type="entry name" value="FERRIC ENTEROBACTIN TRANSPORT SYSTEM PERMEASE PROTEIN"/>
    <property type="match status" value="1"/>
</dbReference>